<dbReference type="RefSeq" id="WP_274353486.1">
    <property type="nucleotide sequence ID" value="NZ_JAQZSM010000019.1"/>
</dbReference>
<accession>A0ABT5TEK1</accession>
<protein>
    <submittedName>
        <fullName evidence="1">Uncharacterized protein</fullName>
    </submittedName>
</protein>
<name>A0ABT5TEK1_9RHOB</name>
<evidence type="ECO:0000313" key="2">
    <source>
        <dbReference type="Proteomes" id="UP001431784"/>
    </source>
</evidence>
<dbReference type="Proteomes" id="UP001431784">
    <property type="component" value="Unassembled WGS sequence"/>
</dbReference>
<evidence type="ECO:0000313" key="1">
    <source>
        <dbReference type="EMBL" id="MDD7972811.1"/>
    </source>
</evidence>
<sequence length="91" mass="9363">MVRLSSVQCYNITIIYANGLQALSLILPGHVPVMPGTTVLCGVLSDLPMADVAGVSGSWLGPGSGANAAKVQRIRNCGDDLFADMLTSSGQ</sequence>
<comment type="caution">
    <text evidence="1">The sequence shown here is derived from an EMBL/GenBank/DDBJ whole genome shotgun (WGS) entry which is preliminary data.</text>
</comment>
<organism evidence="1 2">
    <name type="scientific">Roseinatronobacter alkalisoli</name>
    <dbReference type="NCBI Taxonomy" id="3028235"/>
    <lineage>
        <taxon>Bacteria</taxon>
        <taxon>Pseudomonadati</taxon>
        <taxon>Pseudomonadota</taxon>
        <taxon>Alphaproteobacteria</taxon>
        <taxon>Rhodobacterales</taxon>
        <taxon>Paracoccaceae</taxon>
        <taxon>Roseinatronobacter</taxon>
    </lineage>
</organism>
<dbReference type="EMBL" id="JAQZSM010000019">
    <property type="protein sequence ID" value="MDD7972811.1"/>
    <property type="molecule type" value="Genomic_DNA"/>
</dbReference>
<gene>
    <name evidence="1" type="ORF">PUT78_17080</name>
</gene>
<proteinExistence type="predicted"/>
<keyword evidence="2" id="KW-1185">Reference proteome</keyword>
<reference evidence="1" key="1">
    <citation type="submission" date="2023-02" db="EMBL/GenBank/DDBJ databases">
        <title>Description of Roseinatronobacter alkalisoli sp. nov., an alkaliphilic bacerium isolated from soda soil.</title>
        <authorList>
            <person name="Wei W."/>
        </authorList>
    </citation>
    <scope>NUCLEOTIDE SEQUENCE</scope>
    <source>
        <strain evidence="1">HJB301</strain>
    </source>
</reference>